<feature type="binding site" evidence="7">
    <location>
        <position position="55"/>
    </location>
    <ligand>
        <name>NADPH</name>
        <dbReference type="ChEBI" id="CHEBI:57783"/>
    </ligand>
</feature>
<dbReference type="InterPro" id="IPR008927">
    <property type="entry name" value="6-PGluconate_DH-like_C_sf"/>
</dbReference>
<keyword evidence="6 7" id="KW-1208">Phospholipid metabolism</keyword>
<feature type="binding site" evidence="7">
    <location>
        <position position="248"/>
    </location>
    <ligand>
        <name>sn-glycerol 3-phosphate</name>
        <dbReference type="ChEBI" id="CHEBI:57597"/>
    </ligand>
</feature>
<evidence type="ECO:0000256" key="2">
    <source>
        <dbReference type="ARBA" id="ARBA00022516"/>
    </source>
</evidence>
<evidence type="ECO:0000259" key="11">
    <source>
        <dbReference type="Pfam" id="PF07479"/>
    </source>
</evidence>
<gene>
    <name evidence="7" type="primary">gpsA</name>
    <name evidence="12" type="ORF">ABFZ84_04935</name>
</gene>
<feature type="binding site" evidence="7">
    <location>
        <position position="260"/>
    </location>
    <ligand>
        <name>sn-glycerol 3-phosphate</name>
        <dbReference type="ChEBI" id="CHEBI:57597"/>
    </ligand>
</feature>
<dbReference type="GO" id="GO:0047952">
    <property type="term" value="F:glycerol-3-phosphate dehydrogenase [NAD(P)+] activity"/>
    <property type="evidence" value="ECO:0007669"/>
    <property type="project" value="UniProtKB-EC"/>
</dbReference>
<dbReference type="RefSeq" id="WP_369312821.1">
    <property type="nucleotide sequence ID" value="NZ_JBEHZE010000001.1"/>
</dbReference>
<feature type="binding site" evidence="7">
    <location>
        <position position="112"/>
    </location>
    <ligand>
        <name>sn-glycerol 3-phosphate</name>
        <dbReference type="ChEBI" id="CHEBI:57597"/>
    </ligand>
</feature>
<evidence type="ECO:0000256" key="6">
    <source>
        <dbReference type="ARBA" id="ARBA00023264"/>
    </source>
</evidence>
<feature type="binding site" evidence="7">
    <location>
        <position position="142"/>
    </location>
    <ligand>
        <name>sn-glycerol 3-phosphate</name>
        <dbReference type="ChEBI" id="CHEBI:57597"/>
    </ligand>
</feature>
<dbReference type="PANTHER" id="PTHR11728">
    <property type="entry name" value="GLYCEROL-3-PHOSPHATE DEHYDROGENASE"/>
    <property type="match status" value="1"/>
</dbReference>
<keyword evidence="4 7" id="KW-0443">Lipid metabolism</keyword>
<dbReference type="InterPro" id="IPR011128">
    <property type="entry name" value="G3P_DH_NAD-dep_N"/>
</dbReference>
<comment type="catalytic activity">
    <reaction evidence="7">
        <text>sn-glycerol 3-phosphate + NAD(+) = dihydroxyacetone phosphate + NADH + H(+)</text>
        <dbReference type="Rhea" id="RHEA:11092"/>
        <dbReference type="ChEBI" id="CHEBI:15378"/>
        <dbReference type="ChEBI" id="CHEBI:57540"/>
        <dbReference type="ChEBI" id="CHEBI:57597"/>
        <dbReference type="ChEBI" id="CHEBI:57642"/>
        <dbReference type="ChEBI" id="CHEBI:57945"/>
        <dbReference type="EC" id="1.1.1.94"/>
    </reaction>
</comment>
<feature type="binding site" evidence="7">
    <location>
        <position position="258"/>
    </location>
    <ligand>
        <name>sn-glycerol 3-phosphate</name>
        <dbReference type="ChEBI" id="CHEBI:57597"/>
    </ligand>
</feature>
<dbReference type="Pfam" id="PF01210">
    <property type="entry name" value="NAD_Gly3P_dh_N"/>
    <property type="match status" value="1"/>
</dbReference>
<accession>A0ABV3Z275</accession>
<comment type="similarity">
    <text evidence="1 7 8">Belongs to the NAD-dependent glycerol-3-phosphate dehydrogenase family.</text>
</comment>
<feature type="binding site" evidence="7">
    <location>
        <position position="18"/>
    </location>
    <ligand>
        <name>NADPH</name>
        <dbReference type="ChEBI" id="CHEBI:57783"/>
    </ligand>
</feature>
<dbReference type="PRINTS" id="PR00077">
    <property type="entry name" value="GPDHDRGNASE"/>
</dbReference>
<evidence type="ECO:0000256" key="5">
    <source>
        <dbReference type="ARBA" id="ARBA00023209"/>
    </source>
</evidence>
<evidence type="ECO:0000313" key="13">
    <source>
        <dbReference type="Proteomes" id="UP001560685"/>
    </source>
</evidence>
<evidence type="ECO:0000256" key="1">
    <source>
        <dbReference type="ARBA" id="ARBA00011009"/>
    </source>
</evidence>
<evidence type="ECO:0000259" key="10">
    <source>
        <dbReference type="Pfam" id="PF01210"/>
    </source>
</evidence>
<dbReference type="NCBIfam" id="NF000940">
    <property type="entry name" value="PRK00094.1-2"/>
    <property type="match status" value="1"/>
</dbReference>
<feature type="binding site" evidence="7">
    <location>
        <position position="195"/>
    </location>
    <ligand>
        <name>sn-glycerol 3-phosphate</name>
        <dbReference type="ChEBI" id="CHEBI:57597"/>
    </ligand>
</feature>
<feature type="binding site" evidence="7">
    <location>
        <position position="38"/>
    </location>
    <ligand>
        <name>NADPH</name>
        <dbReference type="ChEBI" id="CHEBI:57783"/>
    </ligand>
</feature>
<evidence type="ECO:0000256" key="4">
    <source>
        <dbReference type="ARBA" id="ARBA00023098"/>
    </source>
</evidence>
<comment type="catalytic activity">
    <reaction evidence="7 9">
        <text>sn-glycerol 3-phosphate + NADP(+) = dihydroxyacetone phosphate + NADPH + H(+)</text>
        <dbReference type="Rhea" id="RHEA:11096"/>
        <dbReference type="ChEBI" id="CHEBI:15378"/>
        <dbReference type="ChEBI" id="CHEBI:57597"/>
        <dbReference type="ChEBI" id="CHEBI:57642"/>
        <dbReference type="ChEBI" id="CHEBI:57783"/>
        <dbReference type="ChEBI" id="CHEBI:58349"/>
        <dbReference type="EC" id="1.1.1.94"/>
    </reaction>
</comment>
<dbReference type="PIRSF" id="PIRSF000114">
    <property type="entry name" value="Glycerol-3-P_dh"/>
    <property type="match status" value="1"/>
</dbReference>
<evidence type="ECO:0000256" key="3">
    <source>
        <dbReference type="ARBA" id="ARBA00023002"/>
    </source>
</evidence>
<dbReference type="InterPro" id="IPR036291">
    <property type="entry name" value="NAD(P)-bd_dom_sf"/>
</dbReference>
<evidence type="ECO:0000256" key="9">
    <source>
        <dbReference type="RuleBase" id="RU000439"/>
    </source>
</evidence>
<feature type="domain" description="Glycerol-3-phosphate dehydrogenase NAD-dependent C-terminal" evidence="11">
    <location>
        <begin position="184"/>
        <end position="324"/>
    </location>
</feature>
<dbReference type="Gene3D" id="3.40.50.720">
    <property type="entry name" value="NAD(P)-binding Rossmann-like Domain"/>
    <property type="match status" value="1"/>
</dbReference>
<keyword evidence="7 8" id="KW-0520">NAD</keyword>
<comment type="subcellular location">
    <subcellularLocation>
        <location evidence="7">Cytoplasm</location>
    </subcellularLocation>
</comment>
<dbReference type="PROSITE" id="PS00957">
    <property type="entry name" value="NAD_G3PDH"/>
    <property type="match status" value="1"/>
</dbReference>
<keyword evidence="5 7" id="KW-0594">Phospholipid biosynthesis</keyword>
<proteinExistence type="inferred from homology"/>
<feature type="binding site" evidence="7">
    <location>
        <position position="283"/>
    </location>
    <ligand>
        <name>NADPH</name>
        <dbReference type="ChEBI" id="CHEBI:57783"/>
    </ligand>
</feature>
<keyword evidence="7" id="KW-0521">NADP</keyword>
<dbReference type="Proteomes" id="UP001560685">
    <property type="component" value="Unassembled WGS sequence"/>
</dbReference>
<dbReference type="Pfam" id="PF07479">
    <property type="entry name" value="NAD_Gly3P_dh_C"/>
    <property type="match status" value="1"/>
</dbReference>
<comment type="pathway">
    <text evidence="7">Membrane lipid metabolism; glycerophospholipid metabolism.</text>
</comment>
<keyword evidence="7" id="KW-0547">Nucleotide-binding</keyword>
<comment type="caution">
    <text evidence="12">The sequence shown here is derived from an EMBL/GenBank/DDBJ whole genome shotgun (WGS) entry which is preliminary data.</text>
</comment>
<feature type="binding site" evidence="7">
    <location>
        <position position="140"/>
    </location>
    <ligand>
        <name>sn-glycerol 3-phosphate</name>
        <dbReference type="ChEBI" id="CHEBI:57597"/>
    </ligand>
</feature>
<dbReference type="InterPro" id="IPR013328">
    <property type="entry name" value="6PGD_dom2"/>
</dbReference>
<dbReference type="InterPro" id="IPR006168">
    <property type="entry name" value="G3P_DH_NAD-dep"/>
</dbReference>
<dbReference type="EMBL" id="JBEHZE010000001">
    <property type="protein sequence ID" value="MEX6632887.1"/>
    <property type="molecule type" value="Genomic_DNA"/>
</dbReference>
<feature type="binding site" evidence="7">
    <location>
        <position position="112"/>
    </location>
    <ligand>
        <name>NADPH</name>
        <dbReference type="ChEBI" id="CHEBI:57783"/>
    </ligand>
</feature>
<dbReference type="NCBIfam" id="NF000942">
    <property type="entry name" value="PRK00094.1-4"/>
    <property type="match status" value="1"/>
</dbReference>
<comment type="function">
    <text evidence="7">Catalyzes the reduction of the glycolytic intermediate dihydroxyacetone phosphate (DHAP) to sn-glycerol 3-phosphate (G3P), the key precursor for phospholipid synthesis.</text>
</comment>
<reference evidence="12 13" key="1">
    <citation type="submission" date="2024-05" db="EMBL/GenBank/DDBJ databases">
        <title>Three bacterial strains, DH-69, EH-24, and ECK-19 isolated from coastal sediments.</title>
        <authorList>
            <person name="Ye Y.-Q."/>
            <person name="Du Z.-J."/>
        </authorList>
    </citation>
    <scope>NUCLEOTIDE SEQUENCE [LARGE SCALE GENOMIC DNA]</scope>
    <source>
        <strain evidence="12 13">ECK-19</strain>
    </source>
</reference>
<keyword evidence="3 7" id="KW-0560">Oxidoreductase</keyword>
<feature type="binding site" evidence="7">
    <location>
        <position position="285"/>
    </location>
    <ligand>
        <name>NADPH</name>
        <dbReference type="ChEBI" id="CHEBI:57783"/>
    </ligand>
</feature>
<dbReference type="HAMAP" id="MF_00394">
    <property type="entry name" value="NAD_Glyc3P_dehydrog"/>
    <property type="match status" value="1"/>
</dbReference>
<dbReference type="SUPFAM" id="SSF51735">
    <property type="entry name" value="NAD(P)-binding Rossmann-fold domains"/>
    <property type="match status" value="1"/>
</dbReference>
<dbReference type="Gene3D" id="1.10.1040.10">
    <property type="entry name" value="N-(1-d-carboxylethyl)-l-norvaline Dehydrogenase, domain 2"/>
    <property type="match status" value="1"/>
</dbReference>
<dbReference type="PANTHER" id="PTHR11728:SF1">
    <property type="entry name" value="GLYCEROL-3-PHOSPHATE DEHYDROGENASE [NAD(+)] 2, CHLOROPLASTIC"/>
    <property type="match status" value="1"/>
</dbReference>
<evidence type="ECO:0000256" key="8">
    <source>
        <dbReference type="RuleBase" id="RU000437"/>
    </source>
</evidence>
<protein>
    <recommendedName>
        <fullName evidence="7">Glycerol-3-phosphate dehydrogenase [NAD(P)+]</fullName>
        <ecNumber evidence="7">1.1.1.94</ecNumber>
    </recommendedName>
    <alternativeName>
        <fullName evidence="7">NAD(P)(+)-dependent glycerol-3-phosphate dehydrogenase</fullName>
    </alternativeName>
    <alternativeName>
        <fullName evidence="7">NAD(P)H-dependent dihydroxyacetone-phosphate reductase</fullName>
    </alternativeName>
</protein>
<comment type="caution">
    <text evidence="7">Lacks conserved residue(s) required for the propagation of feature annotation.</text>
</comment>
<keyword evidence="2 7" id="KW-0444">Lipid biosynthesis</keyword>
<dbReference type="EC" id="1.1.1.94" evidence="7"/>
<evidence type="ECO:0000313" key="12">
    <source>
        <dbReference type="EMBL" id="MEX6632887.1"/>
    </source>
</evidence>
<name>A0ABV3Z275_9PROT</name>
<keyword evidence="13" id="KW-1185">Reference proteome</keyword>
<keyword evidence="7" id="KW-0963">Cytoplasm</keyword>
<dbReference type="SUPFAM" id="SSF48179">
    <property type="entry name" value="6-phosphogluconate dehydrogenase C-terminal domain-like"/>
    <property type="match status" value="1"/>
</dbReference>
<feature type="active site" description="Proton acceptor" evidence="7">
    <location>
        <position position="195"/>
    </location>
</feature>
<organism evidence="12 13">
    <name type="scientific">Hyphococcus lacteus</name>
    <dbReference type="NCBI Taxonomy" id="3143536"/>
    <lineage>
        <taxon>Bacteria</taxon>
        <taxon>Pseudomonadati</taxon>
        <taxon>Pseudomonadota</taxon>
        <taxon>Alphaproteobacteria</taxon>
        <taxon>Parvularculales</taxon>
        <taxon>Parvularculaceae</taxon>
        <taxon>Hyphococcus</taxon>
    </lineage>
</organism>
<feature type="binding site" evidence="7">
    <location>
        <position position="144"/>
    </location>
    <ligand>
        <name>NADPH</name>
        <dbReference type="ChEBI" id="CHEBI:57783"/>
    </ligand>
</feature>
<feature type="binding site" evidence="7">
    <location>
        <position position="259"/>
    </location>
    <ligand>
        <name>NADPH</name>
        <dbReference type="ChEBI" id="CHEBI:57783"/>
    </ligand>
</feature>
<feature type="binding site" evidence="7">
    <location>
        <position position="259"/>
    </location>
    <ligand>
        <name>sn-glycerol 3-phosphate</name>
        <dbReference type="ChEBI" id="CHEBI:57597"/>
    </ligand>
</feature>
<dbReference type="InterPro" id="IPR006109">
    <property type="entry name" value="G3P_DH_NAD-dep_C"/>
</dbReference>
<evidence type="ECO:0000256" key="7">
    <source>
        <dbReference type="HAMAP-Rule" id="MF_00394"/>
    </source>
</evidence>
<sequence>MKSTQAFKSIGVIGGGAWGTALASLCAANGIPTTIWAREEQVVRTINDRHENTEYLPDVPLPAPLKAVGSLSMAAENEALLFVVPAQFARTAFAELRSAAGDRQQPVALCSKGIERDTGLLMTEVLSAVWPEALPAVLSGPSFARDVAMGLPTAVTLACADEELGKRWMATIGAPHFRPYLSDDLTGAELGGAVKNVLAIAAGVVAGQGMGESARAALIARGFSEFQRLGVALGAEAQTMAGLSGLGDLILTASSPQSRNMSLGIELGKGRSLDDVLASRNSVSEGVATAGAIHALAEKAGIDAPICAAVAELVSGSRNVDDIIAALLARPFTTEA</sequence>
<feature type="domain" description="Glycerol-3-phosphate dehydrogenase NAD-dependent N-terminal" evidence="10">
    <location>
        <begin position="10"/>
        <end position="163"/>
    </location>
</feature>